<organism evidence="2 3">
    <name type="scientific">Aduncisulcus paluster</name>
    <dbReference type="NCBI Taxonomy" id="2918883"/>
    <lineage>
        <taxon>Eukaryota</taxon>
        <taxon>Metamonada</taxon>
        <taxon>Carpediemonas-like organisms</taxon>
        <taxon>Aduncisulcus</taxon>
    </lineage>
</organism>
<keyword evidence="3" id="KW-1185">Reference proteome</keyword>
<evidence type="ECO:0000313" key="3">
    <source>
        <dbReference type="Proteomes" id="UP001057375"/>
    </source>
</evidence>
<dbReference type="EMBL" id="BQXS01005518">
    <property type="protein sequence ID" value="GKT37947.1"/>
    <property type="molecule type" value="Genomic_DNA"/>
</dbReference>
<dbReference type="InterPro" id="IPR043502">
    <property type="entry name" value="DNA/RNA_pol_sf"/>
</dbReference>
<feature type="domain" description="Reverse transcriptase" evidence="1">
    <location>
        <begin position="1"/>
        <end position="157"/>
    </location>
</feature>
<evidence type="ECO:0000313" key="2">
    <source>
        <dbReference type="EMBL" id="GKT37947.1"/>
    </source>
</evidence>
<dbReference type="PROSITE" id="PS50878">
    <property type="entry name" value="RT_POL"/>
    <property type="match status" value="1"/>
</dbReference>
<dbReference type="SUPFAM" id="SSF56672">
    <property type="entry name" value="DNA/RNA polymerases"/>
    <property type="match status" value="1"/>
</dbReference>
<dbReference type="Pfam" id="PF00078">
    <property type="entry name" value="RVT_1"/>
    <property type="match status" value="1"/>
</dbReference>
<evidence type="ECO:0000259" key="1">
    <source>
        <dbReference type="PROSITE" id="PS50878"/>
    </source>
</evidence>
<comment type="caution">
    <text evidence="2">The sequence shown here is derived from an EMBL/GenBank/DDBJ whole genome shotgun (WGS) entry which is preliminary data.</text>
</comment>
<protein>
    <recommendedName>
        <fullName evidence="1">Reverse transcriptase domain-containing protein</fullName>
    </recommendedName>
</protein>
<sequence>FKGDVACSIDLTDAFGSVDHSLLRTVIDDYTTVNFNSFLHGIINPLVMVDGTLRRIIQGCPQGSPLSPLLFNLCLDRAIPSSLKKDILAYADDIILFARDSTLCNESLRTLDESLRSFLFIINPSKCFAIASEELRIDETQIRLGTASETSYLGIGIETGSPLSASSISAYKNALFDMRRILALPLLPTHLFIATNVYIIPKTMQQGGHRDQKEGL</sequence>
<dbReference type="InterPro" id="IPR000477">
    <property type="entry name" value="RT_dom"/>
</dbReference>
<dbReference type="Proteomes" id="UP001057375">
    <property type="component" value="Unassembled WGS sequence"/>
</dbReference>
<dbReference type="Gene3D" id="3.30.70.270">
    <property type="match status" value="1"/>
</dbReference>
<name>A0ABQ5KZZ8_9EUKA</name>
<dbReference type="InterPro" id="IPR043128">
    <property type="entry name" value="Rev_trsase/Diguanyl_cyclase"/>
</dbReference>
<reference evidence="2" key="1">
    <citation type="submission" date="2022-03" db="EMBL/GenBank/DDBJ databases">
        <title>Draft genome sequence of Aduncisulcus paluster, a free-living microaerophilic Fornicata.</title>
        <authorList>
            <person name="Yuyama I."/>
            <person name="Kume K."/>
            <person name="Tamura T."/>
            <person name="Inagaki Y."/>
            <person name="Hashimoto T."/>
        </authorList>
    </citation>
    <scope>NUCLEOTIDE SEQUENCE</scope>
    <source>
        <strain evidence="2">NY0171</strain>
    </source>
</reference>
<accession>A0ABQ5KZZ8</accession>
<gene>
    <name evidence="2" type="ORF">ADUPG1_003885</name>
</gene>
<feature type="non-terminal residue" evidence="2">
    <location>
        <position position="1"/>
    </location>
</feature>
<proteinExistence type="predicted"/>